<comment type="caution">
    <text evidence="3">The sequence shown here is derived from an EMBL/GenBank/DDBJ whole genome shotgun (WGS) entry which is preliminary data.</text>
</comment>
<evidence type="ECO:0000256" key="1">
    <source>
        <dbReference type="ARBA" id="ARBA00010049"/>
    </source>
</evidence>
<dbReference type="PANTHER" id="PTHR31614">
    <property type="entry name" value="PROTEIN DOWNSTREAM OF FLC-RELATED"/>
    <property type="match status" value="1"/>
</dbReference>
<dbReference type="Proteomes" id="UP000325315">
    <property type="component" value="Unassembled WGS sequence"/>
</dbReference>
<dbReference type="AlphaFoldDB" id="A0A5B6VJ98"/>
<keyword evidence="4" id="KW-1185">Reference proteome</keyword>
<evidence type="ECO:0000256" key="2">
    <source>
        <dbReference type="ARBA" id="ARBA00023157"/>
    </source>
</evidence>
<comment type="similarity">
    <text evidence="1">Belongs to the Ole e I family.</text>
</comment>
<evidence type="ECO:0000313" key="3">
    <source>
        <dbReference type="EMBL" id="KAA3469124.1"/>
    </source>
</evidence>
<gene>
    <name evidence="3" type="ORF">EPI10_014946</name>
</gene>
<dbReference type="InterPro" id="IPR006041">
    <property type="entry name" value="Pollen_Ole_e1_allergen"/>
</dbReference>
<evidence type="ECO:0000313" key="4">
    <source>
        <dbReference type="Proteomes" id="UP000325315"/>
    </source>
</evidence>
<dbReference type="EMBL" id="SMMG02000006">
    <property type="protein sequence ID" value="KAA3469124.1"/>
    <property type="molecule type" value="Genomic_DNA"/>
</dbReference>
<reference evidence="4" key="1">
    <citation type="journal article" date="2019" name="Plant Biotechnol. J.">
        <title>Genome sequencing of the Australian wild diploid species Gossypium australe highlights disease resistance and delayed gland morphogenesis.</title>
        <authorList>
            <person name="Cai Y."/>
            <person name="Cai X."/>
            <person name="Wang Q."/>
            <person name="Wang P."/>
            <person name="Zhang Y."/>
            <person name="Cai C."/>
            <person name="Xu Y."/>
            <person name="Wang K."/>
            <person name="Zhou Z."/>
            <person name="Wang C."/>
            <person name="Geng S."/>
            <person name="Li B."/>
            <person name="Dong Q."/>
            <person name="Hou Y."/>
            <person name="Wang H."/>
            <person name="Ai P."/>
            <person name="Liu Z."/>
            <person name="Yi F."/>
            <person name="Sun M."/>
            <person name="An G."/>
            <person name="Cheng J."/>
            <person name="Zhang Y."/>
            <person name="Shi Q."/>
            <person name="Xie Y."/>
            <person name="Shi X."/>
            <person name="Chang Y."/>
            <person name="Huang F."/>
            <person name="Chen Y."/>
            <person name="Hong S."/>
            <person name="Mi L."/>
            <person name="Sun Q."/>
            <person name="Zhang L."/>
            <person name="Zhou B."/>
            <person name="Peng R."/>
            <person name="Zhang X."/>
            <person name="Liu F."/>
        </authorList>
    </citation>
    <scope>NUCLEOTIDE SEQUENCE [LARGE SCALE GENOMIC DNA]</scope>
    <source>
        <strain evidence="4">cv. PA1801</strain>
    </source>
</reference>
<protein>
    <submittedName>
        <fullName evidence="3">Anther-specific protein LAT52-like</fullName>
    </submittedName>
</protein>
<name>A0A5B6VJ98_9ROSI</name>
<dbReference type="PANTHER" id="PTHR31614:SF20">
    <property type="entry name" value="POLLEN PROTEIN OLE E I-LIKE PROTEIN"/>
    <property type="match status" value="1"/>
</dbReference>
<accession>A0A5B6VJ98</accession>
<organism evidence="3 4">
    <name type="scientific">Gossypium australe</name>
    <dbReference type="NCBI Taxonomy" id="47621"/>
    <lineage>
        <taxon>Eukaryota</taxon>
        <taxon>Viridiplantae</taxon>
        <taxon>Streptophyta</taxon>
        <taxon>Embryophyta</taxon>
        <taxon>Tracheophyta</taxon>
        <taxon>Spermatophyta</taxon>
        <taxon>Magnoliopsida</taxon>
        <taxon>eudicotyledons</taxon>
        <taxon>Gunneridae</taxon>
        <taxon>Pentapetalae</taxon>
        <taxon>rosids</taxon>
        <taxon>malvids</taxon>
        <taxon>Malvales</taxon>
        <taxon>Malvaceae</taxon>
        <taxon>Malvoideae</taxon>
        <taxon>Gossypium</taxon>
    </lineage>
</organism>
<sequence>MANIPIIAILFVAFCVSTFFNFANAVGMTFIVVGHVYCNICRVEFEITLSQGIDEAIVKLECRNRIDQSYTYQSKDIVADKRGNYEIEVTDDYEESDCDVIMVTSPRQDCNDPTKKWRKARVVLTTMEGVRGNVRFANRLGFKKRTSLPGCNKVLKEMGLF</sequence>
<dbReference type="OrthoDB" id="1888725at2759"/>
<proteinExistence type="inferred from homology"/>
<keyword evidence="2" id="KW-1015">Disulfide bond</keyword>
<dbReference type="Pfam" id="PF01190">
    <property type="entry name" value="Pollen_Ole_e_1"/>
    <property type="match status" value="1"/>
</dbReference>